<organism evidence="3">
    <name type="scientific">Laccaria bicolor (strain S238N-H82 / ATCC MYA-4686)</name>
    <name type="common">Bicoloured deceiver</name>
    <name type="synonym">Laccaria laccata var. bicolor</name>
    <dbReference type="NCBI Taxonomy" id="486041"/>
    <lineage>
        <taxon>Eukaryota</taxon>
        <taxon>Fungi</taxon>
        <taxon>Dikarya</taxon>
        <taxon>Basidiomycota</taxon>
        <taxon>Agaricomycotina</taxon>
        <taxon>Agaricomycetes</taxon>
        <taxon>Agaricomycetidae</taxon>
        <taxon>Agaricales</taxon>
        <taxon>Agaricineae</taxon>
        <taxon>Hydnangiaceae</taxon>
        <taxon>Laccaria</taxon>
    </lineage>
</organism>
<evidence type="ECO:0000313" key="3">
    <source>
        <dbReference type="Proteomes" id="UP000001194"/>
    </source>
</evidence>
<dbReference type="OrthoDB" id="2995174at2759"/>
<sequence>MSTLPGHDHISSSAPDPSLDGKGGTESAAKAGEGPSYVYYRLYTKLGAFESNHALYDNDRFIGRIPSKSIAPPRTVASIKRSLCKLEDLLVPDKVLLFTPLSSPAPKEDSARLSLSALSGPGLSEQDPIALVVESEKRTDSEVSQSEKLPEQGKGDEKAKTFFNENDVSLGRINTLFVALESMYRKSHARYKDMELFQDVDSDTAMSDADVISFQGDTYPGSDEGAEPVALVNATPNTASDHKAKPTSGKVLSKYPIDTAATVPALSDGPDSNFTNRARIRYDHSYNYLNWLSLNKNEIVYTDGVKVTHRYMVINSKGEKGFVNQECIAFGMGYVRTYIGSEGVEVLVP</sequence>
<feature type="region of interest" description="Disordered" evidence="1">
    <location>
        <begin position="135"/>
        <end position="158"/>
    </location>
</feature>
<feature type="compositionally biased region" description="Basic and acidic residues" evidence="1">
    <location>
        <begin position="148"/>
        <end position="158"/>
    </location>
</feature>
<dbReference type="HOGENOM" id="CLU_033651_0_0_1"/>
<gene>
    <name evidence="2" type="ORF">LACBIDRAFT_330932</name>
</gene>
<dbReference type="InParanoid" id="B0DMQ4"/>
<feature type="compositionally biased region" description="Basic and acidic residues" evidence="1">
    <location>
        <begin position="1"/>
        <end position="10"/>
    </location>
</feature>
<reference evidence="2 3" key="1">
    <citation type="journal article" date="2008" name="Nature">
        <title>The genome of Laccaria bicolor provides insights into mycorrhizal symbiosis.</title>
        <authorList>
            <person name="Martin F."/>
            <person name="Aerts A."/>
            <person name="Ahren D."/>
            <person name="Brun A."/>
            <person name="Danchin E.G.J."/>
            <person name="Duchaussoy F."/>
            <person name="Gibon J."/>
            <person name="Kohler A."/>
            <person name="Lindquist E."/>
            <person name="Pereda V."/>
            <person name="Salamov A."/>
            <person name="Shapiro H.J."/>
            <person name="Wuyts J."/>
            <person name="Blaudez D."/>
            <person name="Buee M."/>
            <person name="Brokstein P."/>
            <person name="Canbaeck B."/>
            <person name="Cohen D."/>
            <person name="Courty P.E."/>
            <person name="Coutinho P.M."/>
            <person name="Delaruelle C."/>
            <person name="Detter J.C."/>
            <person name="Deveau A."/>
            <person name="DiFazio S."/>
            <person name="Duplessis S."/>
            <person name="Fraissinet-Tachet L."/>
            <person name="Lucic E."/>
            <person name="Frey-Klett P."/>
            <person name="Fourrey C."/>
            <person name="Feussner I."/>
            <person name="Gay G."/>
            <person name="Grimwood J."/>
            <person name="Hoegger P.J."/>
            <person name="Jain P."/>
            <person name="Kilaru S."/>
            <person name="Labbe J."/>
            <person name="Lin Y.C."/>
            <person name="Legue V."/>
            <person name="Le Tacon F."/>
            <person name="Marmeisse R."/>
            <person name="Melayah D."/>
            <person name="Montanini B."/>
            <person name="Muratet M."/>
            <person name="Nehls U."/>
            <person name="Niculita-Hirzel H."/>
            <person name="Oudot-Le Secq M.P."/>
            <person name="Peter M."/>
            <person name="Quesneville H."/>
            <person name="Rajashekar B."/>
            <person name="Reich M."/>
            <person name="Rouhier N."/>
            <person name="Schmutz J."/>
            <person name="Yin T."/>
            <person name="Chalot M."/>
            <person name="Henrissat B."/>
            <person name="Kuees U."/>
            <person name="Lucas S."/>
            <person name="Van de Peer Y."/>
            <person name="Podila G.K."/>
            <person name="Polle A."/>
            <person name="Pukkila P.J."/>
            <person name="Richardson P.M."/>
            <person name="Rouze P."/>
            <person name="Sanders I.R."/>
            <person name="Stajich J.E."/>
            <person name="Tunlid A."/>
            <person name="Tuskan G."/>
            <person name="Grigoriev I.V."/>
        </authorList>
    </citation>
    <scope>NUCLEOTIDE SEQUENCE [LARGE SCALE GENOMIC DNA]</scope>
    <source>
        <strain evidence="3">S238N-H82 / ATCC MYA-4686</strain>
    </source>
</reference>
<dbReference type="KEGG" id="lbc:LACBIDRAFT_330932"/>
<keyword evidence="3" id="KW-1185">Reference proteome</keyword>
<dbReference type="AlphaFoldDB" id="B0DMQ4"/>
<evidence type="ECO:0000256" key="1">
    <source>
        <dbReference type="SAM" id="MobiDB-lite"/>
    </source>
</evidence>
<dbReference type="GeneID" id="6081003"/>
<accession>B0DMQ4</accession>
<dbReference type="RefSeq" id="XP_001885351.1">
    <property type="nucleotide sequence ID" value="XM_001885316.1"/>
</dbReference>
<protein>
    <submittedName>
        <fullName evidence="2">Predicted protein</fullName>
    </submittedName>
</protein>
<dbReference type="Proteomes" id="UP000001194">
    <property type="component" value="Unassembled WGS sequence"/>
</dbReference>
<feature type="region of interest" description="Disordered" evidence="1">
    <location>
        <begin position="1"/>
        <end position="31"/>
    </location>
</feature>
<evidence type="ECO:0000313" key="2">
    <source>
        <dbReference type="EMBL" id="EDR04096.1"/>
    </source>
</evidence>
<dbReference type="EMBL" id="DS547120">
    <property type="protein sequence ID" value="EDR04096.1"/>
    <property type="molecule type" value="Genomic_DNA"/>
</dbReference>
<proteinExistence type="predicted"/>
<name>B0DMQ4_LACBS</name>